<keyword evidence="3 6" id="KW-0378">Hydrolase</keyword>
<feature type="domain" description="Peptidase S8/S53" evidence="9">
    <location>
        <begin position="226"/>
        <end position="474"/>
    </location>
</feature>
<dbReference type="InterPro" id="IPR015500">
    <property type="entry name" value="Peptidase_S8_subtilisin-rel"/>
</dbReference>
<dbReference type="PROSITE" id="PS51892">
    <property type="entry name" value="SUBTILASE"/>
    <property type="match status" value="1"/>
</dbReference>
<dbReference type="GO" id="GO:0006508">
    <property type="term" value="P:proteolysis"/>
    <property type="evidence" value="ECO:0007669"/>
    <property type="project" value="UniProtKB-KW"/>
</dbReference>
<dbReference type="PROSITE" id="PS00136">
    <property type="entry name" value="SUBTILASE_ASP"/>
    <property type="match status" value="1"/>
</dbReference>
<keyword evidence="4 6" id="KW-0720">Serine protease</keyword>
<name>A0A7Y6DZC6_9CELL</name>
<evidence type="ECO:0000256" key="1">
    <source>
        <dbReference type="ARBA" id="ARBA00011073"/>
    </source>
</evidence>
<keyword evidence="8" id="KW-0732">Signal</keyword>
<organism evidence="10 11">
    <name type="scientific">Cellulomonas humilata</name>
    <dbReference type="NCBI Taxonomy" id="144055"/>
    <lineage>
        <taxon>Bacteria</taxon>
        <taxon>Bacillati</taxon>
        <taxon>Actinomycetota</taxon>
        <taxon>Actinomycetes</taxon>
        <taxon>Micrococcales</taxon>
        <taxon>Cellulomonadaceae</taxon>
        <taxon>Cellulomonas</taxon>
    </lineage>
</organism>
<feature type="active site" description="Charge relay system" evidence="5 6">
    <location>
        <position position="235"/>
    </location>
</feature>
<dbReference type="PROSITE" id="PS00138">
    <property type="entry name" value="SUBTILASE_SER"/>
    <property type="match status" value="1"/>
</dbReference>
<keyword evidence="2 6" id="KW-0645">Protease</keyword>
<feature type="signal peptide" evidence="8">
    <location>
        <begin position="1"/>
        <end position="25"/>
    </location>
</feature>
<dbReference type="RefSeq" id="WP_175348895.1">
    <property type="nucleotide sequence ID" value="NZ_JABMCI010000070.1"/>
</dbReference>
<evidence type="ECO:0000256" key="3">
    <source>
        <dbReference type="ARBA" id="ARBA00022801"/>
    </source>
</evidence>
<keyword evidence="11" id="KW-1185">Reference proteome</keyword>
<dbReference type="InterPro" id="IPR000209">
    <property type="entry name" value="Peptidase_S8/S53_dom"/>
</dbReference>
<feature type="active site" description="Charge relay system" evidence="5 6">
    <location>
        <position position="438"/>
    </location>
</feature>
<protein>
    <submittedName>
        <fullName evidence="10">S8 family serine peptidase</fullName>
    </submittedName>
</protein>
<dbReference type="PANTHER" id="PTHR43806:SF65">
    <property type="entry name" value="SERINE PROTEASE APRX"/>
    <property type="match status" value="1"/>
</dbReference>
<dbReference type="AlphaFoldDB" id="A0A7Y6DZC6"/>
<dbReference type="GO" id="GO:0004252">
    <property type="term" value="F:serine-type endopeptidase activity"/>
    <property type="evidence" value="ECO:0007669"/>
    <property type="project" value="UniProtKB-UniRule"/>
</dbReference>
<dbReference type="InterPro" id="IPR022398">
    <property type="entry name" value="Peptidase_S8_His-AS"/>
</dbReference>
<dbReference type="InterPro" id="IPR023827">
    <property type="entry name" value="Peptidase_S8_Asp-AS"/>
</dbReference>
<dbReference type="Proteomes" id="UP000565724">
    <property type="component" value="Unassembled WGS sequence"/>
</dbReference>
<dbReference type="PANTHER" id="PTHR43806">
    <property type="entry name" value="PEPTIDASE S8"/>
    <property type="match status" value="1"/>
</dbReference>
<sequence>MRLHPGRSAALLLAVTLATATATSAAGEPVGGATSPSPSAGTSVTLITGDVVDVSTAADGTLAVAVRQADGATGGVQTQQLGDDLYVIPDSALPYLASGALDRRLFNVSHLIEIGYDDARRDAVPLIVEYASAPTARSFGAALPGVEDVVALPSIDGQALGADKDQAASFWAAVSAPDTEARSFAGGGGFGQGIEKIWLDGQVTGYLDVSVPQVGAPQAWAAGYDGTGATVAVLDTGIDVTHPDVADAIAEAVSFVPGEEVTDPQGHGTHVASTVAGSGAASDGAYPGVAPGAELLIGKVLGDDGYGQDSWIIAGMEWAAQRADVVSMSLGDDMLNDGTDPMAQALTRISEESGTLFVVAAGNSYYPGSLGSPGTSDAALTVGAVDDLDQRADFSSQGPRAGDHGLKPDLAAPGVEITAARSQTSAGEGWYQTMSGTSMAAPHVAGAAAILAASHPQWRGQRLKEALVSSTAALAGTTPYQVGSGRLWIPGALDGVDASGSQLLGSYDYPHDGDEPVSRTVTYTNDTAADVTLDLDADLVGPDGASNPLALSATQVLVPAHGTATVTFTADADDLPGTGQFTGAIVGTDLETGVTVRTATALVKEPERYDLDVTVLDRAGAPAVGSIALYRYGTDYVIDLPVDPSTGAVPTQRLEPGVYVAMAFLKVAGVGGDGSKGVALVGNPHLVIDGSDTSIVLDARAANPITLRTPKESEPSYRRLQFFHDSGTGGPYGSFSAAYQAPADVDSMFAAPTGPVAGGQYDFAVRWRTGEPLLDLVATTPRRTAISPVYQSGSTRLDGRVRLSGVFVGTGSADEYAGVDVAGKAVLVTRSDAVDPLTRATTAAEHGAALLVVVADAPGTLVEWVGGVDLPVVSVPADEGAGLVAAAATGRLSIQGDALEFPTYLYDVAKSYPGAIPGNLALAPRDRDLATVTNRFTDTSERLAWEARYDCRSYQWPPCLAVPEPQGTASTRTDYVSTYAGNTWYQDVWHSSGWEQRGTQESLTAGSRTTVDWFAPVTAPHTGAGYWLPSHTGTWFTVNVPLSSGRGGITGSYDWGSVPTTSRLYAGDQLLGESPDQAVYEEVPEATGVQSYRFTQDVGHDGSLWAYSTRSRSDWTFVADQADASDDGMPVVLPLLQVGYDVDTALDGTVRAGRSTTVGLTAAFPEGALRGGSVRGTSLEVSYDGGTTWSTVRVRPERRGDGWTADLSVPRRNASSVSLRVAAWDDGGNRVSQEVIDAFGVR</sequence>
<evidence type="ECO:0000256" key="5">
    <source>
        <dbReference type="PIRSR" id="PIRSR615500-1"/>
    </source>
</evidence>
<comment type="similarity">
    <text evidence="1 6 7">Belongs to the peptidase S8 family.</text>
</comment>
<proteinExistence type="inferred from homology"/>
<evidence type="ECO:0000256" key="7">
    <source>
        <dbReference type="RuleBase" id="RU003355"/>
    </source>
</evidence>
<dbReference type="Gene3D" id="3.40.50.200">
    <property type="entry name" value="Peptidase S8/S53 domain"/>
    <property type="match status" value="1"/>
</dbReference>
<dbReference type="Gene3D" id="3.50.30.30">
    <property type="match status" value="1"/>
</dbReference>
<evidence type="ECO:0000259" key="9">
    <source>
        <dbReference type="Pfam" id="PF00082"/>
    </source>
</evidence>
<dbReference type="PROSITE" id="PS00137">
    <property type="entry name" value="SUBTILASE_HIS"/>
    <property type="match status" value="1"/>
</dbReference>
<gene>
    <name evidence="10" type="ORF">HP550_17080</name>
</gene>
<dbReference type="SUPFAM" id="SSF52743">
    <property type="entry name" value="Subtilisin-like"/>
    <property type="match status" value="1"/>
</dbReference>
<evidence type="ECO:0000256" key="8">
    <source>
        <dbReference type="SAM" id="SignalP"/>
    </source>
</evidence>
<accession>A0A7Y6DZC6</accession>
<reference evidence="10 11" key="1">
    <citation type="submission" date="2020-05" db="EMBL/GenBank/DDBJ databases">
        <title>Genome Sequencing of Type Strains.</title>
        <authorList>
            <person name="Lemaire J.F."/>
            <person name="Inderbitzin P."/>
            <person name="Gregorio O.A."/>
            <person name="Collins S.B."/>
            <person name="Wespe N."/>
            <person name="Knight-Connoni V."/>
        </authorList>
    </citation>
    <scope>NUCLEOTIDE SEQUENCE [LARGE SCALE GENOMIC DNA]</scope>
    <source>
        <strain evidence="10 11">ATCC 25174</strain>
    </source>
</reference>
<dbReference type="Pfam" id="PF00082">
    <property type="entry name" value="Peptidase_S8"/>
    <property type="match status" value="1"/>
</dbReference>
<dbReference type="InterPro" id="IPR046450">
    <property type="entry name" value="PA_dom_sf"/>
</dbReference>
<dbReference type="PRINTS" id="PR00723">
    <property type="entry name" value="SUBTILISIN"/>
</dbReference>
<evidence type="ECO:0000256" key="4">
    <source>
        <dbReference type="ARBA" id="ARBA00022825"/>
    </source>
</evidence>
<feature type="chain" id="PRO_5031367967" evidence="8">
    <location>
        <begin position="26"/>
        <end position="1242"/>
    </location>
</feature>
<dbReference type="EMBL" id="JABMCI010000070">
    <property type="protein sequence ID" value="NUU18967.1"/>
    <property type="molecule type" value="Genomic_DNA"/>
</dbReference>
<evidence type="ECO:0000256" key="6">
    <source>
        <dbReference type="PROSITE-ProRule" id="PRU01240"/>
    </source>
</evidence>
<dbReference type="SUPFAM" id="SSF52025">
    <property type="entry name" value="PA domain"/>
    <property type="match status" value="1"/>
</dbReference>
<evidence type="ECO:0000313" key="10">
    <source>
        <dbReference type="EMBL" id="NUU18967.1"/>
    </source>
</evidence>
<dbReference type="InterPro" id="IPR036852">
    <property type="entry name" value="Peptidase_S8/S53_dom_sf"/>
</dbReference>
<comment type="caution">
    <text evidence="10">The sequence shown here is derived from an EMBL/GenBank/DDBJ whole genome shotgun (WGS) entry which is preliminary data.</text>
</comment>
<feature type="active site" description="Charge relay system" evidence="5 6">
    <location>
        <position position="267"/>
    </location>
</feature>
<evidence type="ECO:0000256" key="2">
    <source>
        <dbReference type="ARBA" id="ARBA00022670"/>
    </source>
</evidence>
<dbReference type="InterPro" id="IPR050131">
    <property type="entry name" value="Peptidase_S8_subtilisin-like"/>
</dbReference>
<evidence type="ECO:0000313" key="11">
    <source>
        <dbReference type="Proteomes" id="UP000565724"/>
    </source>
</evidence>
<dbReference type="InterPro" id="IPR023828">
    <property type="entry name" value="Peptidase_S8_Ser-AS"/>
</dbReference>